<dbReference type="Gene3D" id="1.10.10.10">
    <property type="entry name" value="Winged helix-like DNA-binding domain superfamily/Winged helix DNA-binding domain"/>
    <property type="match status" value="1"/>
</dbReference>
<dbReference type="InterPro" id="IPR000847">
    <property type="entry name" value="LysR_HTH_N"/>
</dbReference>
<dbReference type="PROSITE" id="PS50931">
    <property type="entry name" value="HTH_LYSR"/>
    <property type="match status" value="1"/>
</dbReference>
<proteinExistence type="inferred from homology"/>
<dbReference type="SUPFAM" id="SSF53850">
    <property type="entry name" value="Periplasmic binding protein-like II"/>
    <property type="match status" value="1"/>
</dbReference>
<gene>
    <name evidence="6" type="ORF">P73_1522</name>
</gene>
<keyword evidence="7" id="KW-1185">Reference proteome</keyword>
<evidence type="ECO:0000256" key="1">
    <source>
        <dbReference type="ARBA" id="ARBA00009437"/>
    </source>
</evidence>
<reference evidence="6 7" key="1">
    <citation type="journal article" date="2014" name="Int. J. Syst. Evol. Microbiol.">
        <title>Celeribacter indicus sp. nov., a polycyclic aromatic hydrocarbon-degrading bacterium from deep-sea sediment and reclassification of Huaishuia halophila as Celeribacter halophilus comb. nov.</title>
        <authorList>
            <person name="Lai Q."/>
            <person name="Cao J."/>
            <person name="Yuan J."/>
            <person name="Li F."/>
            <person name="Shao Z."/>
        </authorList>
    </citation>
    <scope>NUCLEOTIDE SEQUENCE [LARGE SCALE GENOMIC DNA]</scope>
    <source>
        <strain evidence="6">P73</strain>
    </source>
</reference>
<dbReference type="GO" id="GO:0003677">
    <property type="term" value="F:DNA binding"/>
    <property type="evidence" value="ECO:0007669"/>
    <property type="project" value="UniProtKB-KW"/>
</dbReference>
<dbReference type="InterPro" id="IPR050176">
    <property type="entry name" value="LTTR"/>
</dbReference>
<keyword evidence="2" id="KW-0805">Transcription regulation</keyword>
<dbReference type="SUPFAM" id="SSF46785">
    <property type="entry name" value="Winged helix' DNA-binding domain"/>
    <property type="match status" value="1"/>
</dbReference>
<dbReference type="STRING" id="1208324.P73_1522"/>
<dbReference type="PANTHER" id="PTHR30579">
    <property type="entry name" value="TRANSCRIPTIONAL REGULATOR"/>
    <property type="match status" value="1"/>
</dbReference>
<dbReference type="AlphaFoldDB" id="A0A0B5E1A7"/>
<dbReference type="EMBL" id="CP004393">
    <property type="protein sequence ID" value="AJE46237.1"/>
    <property type="molecule type" value="Genomic_DNA"/>
</dbReference>
<dbReference type="InterPro" id="IPR036388">
    <property type="entry name" value="WH-like_DNA-bd_sf"/>
</dbReference>
<organism evidence="6 7">
    <name type="scientific">Celeribacter indicus</name>
    <dbReference type="NCBI Taxonomy" id="1208324"/>
    <lineage>
        <taxon>Bacteria</taxon>
        <taxon>Pseudomonadati</taxon>
        <taxon>Pseudomonadota</taxon>
        <taxon>Alphaproteobacteria</taxon>
        <taxon>Rhodobacterales</taxon>
        <taxon>Roseobacteraceae</taxon>
        <taxon>Celeribacter</taxon>
    </lineage>
</organism>
<name>A0A0B5E1A7_9RHOB</name>
<accession>A0A0B5E1A7</accession>
<dbReference type="PRINTS" id="PR00039">
    <property type="entry name" value="HTHLYSR"/>
</dbReference>
<dbReference type="Gene3D" id="3.40.190.10">
    <property type="entry name" value="Periplasmic binding protein-like II"/>
    <property type="match status" value="2"/>
</dbReference>
<comment type="similarity">
    <text evidence="1">Belongs to the LysR transcriptional regulatory family.</text>
</comment>
<dbReference type="GO" id="GO:0003700">
    <property type="term" value="F:DNA-binding transcription factor activity"/>
    <property type="evidence" value="ECO:0007669"/>
    <property type="project" value="InterPro"/>
</dbReference>
<keyword evidence="3" id="KW-0238">DNA-binding</keyword>
<evidence type="ECO:0000313" key="6">
    <source>
        <dbReference type="EMBL" id="AJE46237.1"/>
    </source>
</evidence>
<evidence type="ECO:0000313" key="7">
    <source>
        <dbReference type="Proteomes" id="UP000031521"/>
    </source>
</evidence>
<sequence>MIVYQSITRLDMARNLDLTALRSFVAVADCGGVTRAAGYLNLTQSAVSMQLKRLEEGLGCRLLDRSSRTIALTAAGEQLLSYARRMLELNDEVYARLTAQEFEGEITLGVPHDVVYPAIPQVLQQFHADYPRMRVTLLSSFTTHLKEQFARGECDMILTTEDGVEAGGETVVELPLVWIGAPGGTAWKQRPLRLAFEHRCIFRKGVQEALDRAGIPWEISIESDQTRTIEASVSADLAIHVMLDGSAPPYSEPIQHGGALPELESKKINLYCSDLLSGAAAENLRMLIRRAYGNGAGTRLAAQ</sequence>
<dbReference type="KEGG" id="cid:P73_1522"/>
<dbReference type="HOGENOM" id="CLU_039613_1_4_5"/>
<dbReference type="InterPro" id="IPR005119">
    <property type="entry name" value="LysR_subst-bd"/>
</dbReference>
<evidence type="ECO:0000256" key="2">
    <source>
        <dbReference type="ARBA" id="ARBA00023015"/>
    </source>
</evidence>
<evidence type="ECO:0000256" key="4">
    <source>
        <dbReference type="ARBA" id="ARBA00023163"/>
    </source>
</evidence>
<dbReference type="PANTHER" id="PTHR30579:SF7">
    <property type="entry name" value="HTH-TYPE TRANSCRIPTIONAL REGULATOR LRHA-RELATED"/>
    <property type="match status" value="1"/>
</dbReference>
<feature type="domain" description="HTH lysR-type" evidence="5">
    <location>
        <begin position="16"/>
        <end position="73"/>
    </location>
</feature>
<evidence type="ECO:0000256" key="3">
    <source>
        <dbReference type="ARBA" id="ARBA00023125"/>
    </source>
</evidence>
<dbReference type="Proteomes" id="UP000031521">
    <property type="component" value="Chromosome"/>
</dbReference>
<evidence type="ECO:0000259" key="5">
    <source>
        <dbReference type="PROSITE" id="PS50931"/>
    </source>
</evidence>
<keyword evidence="4" id="KW-0804">Transcription</keyword>
<dbReference type="FunFam" id="1.10.10.10:FF:000001">
    <property type="entry name" value="LysR family transcriptional regulator"/>
    <property type="match status" value="1"/>
</dbReference>
<dbReference type="Pfam" id="PF03466">
    <property type="entry name" value="LysR_substrate"/>
    <property type="match status" value="1"/>
</dbReference>
<dbReference type="Pfam" id="PF00126">
    <property type="entry name" value="HTH_1"/>
    <property type="match status" value="1"/>
</dbReference>
<protein>
    <submittedName>
        <fullName evidence="6">LysR family transcriptional regulator</fullName>
    </submittedName>
</protein>
<dbReference type="InterPro" id="IPR036390">
    <property type="entry name" value="WH_DNA-bd_sf"/>
</dbReference>